<keyword evidence="4" id="KW-1185">Reference proteome</keyword>
<gene>
    <name evidence="3" type="ORF">QUW25_03205</name>
</gene>
<dbReference type="InterPro" id="IPR025420">
    <property type="entry name" value="DUF4143"/>
</dbReference>
<protein>
    <submittedName>
        <fullName evidence="3">DUF4143 domain-containing protein</fullName>
    </submittedName>
</protein>
<dbReference type="Pfam" id="PF13173">
    <property type="entry name" value="AAA_14"/>
    <property type="match status" value="1"/>
</dbReference>
<name>A0ABT7V290_9ACTN</name>
<evidence type="ECO:0000259" key="2">
    <source>
        <dbReference type="Pfam" id="PF13635"/>
    </source>
</evidence>
<dbReference type="PANTHER" id="PTHR43566:SF2">
    <property type="entry name" value="DUF4143 DOMAIN-CONTAINING PROTEIN"/>
    <property type="match status" value="1"/>
</dbReference>
<sequence>MGEIIKPEGYIPRVVDARVERLLRVFGAVEIAGAKWCGKTWTALQHAQSVSFVDRTLALAQDDPSAMLMGDRPHVIDEWQRVPAIWDWVRHECDRTRGLRGAWILTGSSMPLRHDAQSEGDLPSHSGAGRIGRVRMWPMSLAESGDSIDAVSLAGLFRGEFEPVQHVTTASDLVRLACRGGWPEAIDMDPADAQLVAREYLRLLRRESIPRAGKSGDTAQRLLFALARNLGQAATYETLSADMSDASASGGVTEATVASYLALFRDLYLLDDVPGWLPPARSSKRVRTKPKRYLADPSLAVAALGMLPDALFEDWQTFGLVFENLCVRDLQVYAHALENAADIPVRYYRDDSGLEADVIIELADGRWAALEIKTSERKADVAVERLRALRAKLSSNGAERVRPPEFMAVITGVSEYARQVEEGLYVIPITCLGA</sequence>
<feature type="domain" description="DUF4143" evidence="2">
    <location>
        <begin position="217"/>
        <end position="375"/>
    </location>
</feature>
<accession>A0ABT7V290</accession>
<comment type="caution">
    <text evidence="3">The sequence shown here is derived from an EMBL/GenBank/DDBJ whole genome shotgun (WGS) entry which is preliminary data.</text>
</comment>
<dbReference type="RefSeq" id="WP_289510799.1">
    <property type="nucleotide sequence ID" value="NZ_JAUDEA010000003.1"/>
</dbReference>
<feature type="domain" description="AAA" evidence="1">
    <location>
        <begin position="29"/>
        <end position="143"/>
    </location>
</feature>
<organism evidence="3 4">
    <name type="scientific">Thermophilibacter provencensis</name>
    <dbReference type="NCBI Taxonomy" id="1852386"/>
    <lineage>
        <taxon>Bacteria</taxon>
        <taxon>Bacillati</taxon>
        <taxon>Actinomycetota</taxon>
        <taxon>Coriobacteriia</taxon>
        <taxon>Coriobacteriales</taxon>
        <taxon>Atopobiaceae</taxon>
        <taxon>Thermophilibacter</taxon>
    </lineage>
</organism>
<reference evidence="3" key="2">
    <citation type="submission" date="2023-06" db="EMBL/GenBank/DDBJ databases">
        <authorList>
            <person name="Zeman M."/>
            <person name="Kubasova T."/>
            <person name="Jahodarova E."/>
            <person name="Nykrynova M."/>
            <person name="Rychlik I."/>
        </authorList>
    </citation>
    <scope>NUCLEOTIDE SEQUENCE</scope>
    <source>
        <strain evidence="3">153_Feed</strain>
    </source>
</reference>
<proteinExistence type="predicted"/>
<dbReference type="EMBL" id="JAUDEA010000003">
    <property type="protein sequence ID" value="MDM8270698.1"/>
    <property type="molecule type" value="Genomic_DNA"/>
</dbReference>
<evidence type="ECO:0000259" key="1">
    <source>
        <dbReference type="Pfam" id="PF13173"/>
    </source>
</evidence>
<dbReference type="InterPro" id="IPR041682">
    <property type="entry name" value="AAA_14"/>
</dbReference>
<evidence type="ECO:0000313" key="3">
    <source>
        <dbReference type="EMBL" id="MDM8270698.1"/>
    </source>
</evidence>
<dbReference type="PANTHER" id="PTHR43566">
    <property type="entry name" value="CONSERVED PROTEIN"/>
    <property type="match status" value="1"/>
</dbReference>
<dbReference type="Pfam" id="PF13635">
    <property type="entry name" value="DUF4143"/>
    <property type="match status" value="1"/>
</dbReference>
<reference evidence="3" key="1">
    <citation type="submission" date="2023-06" db="EMBL/GenBank/DDBJ databases">
        <title>Identification and characterization of horizontal gene transfer across gut microbiota members of farm animals based on homology search.</title>
        <authorList>
            <person name="Schwarzerova J."/>
            <person name="Nykrynova M."/>
            <person name="Jureckova K."/>
            <person name="Cejkova D."/>
            <person name="Rychlik I."/>
        </authorList>
    </citation>
    <scope>NUCLEOTIDE SEQUENCE</scope>
    <source>
        <strain evidence="3">153_Feed</strain>
    </source>
</reference>
<dbReference type="Proteomes" id="UP001529256">
    <property type="component" value="Unassembled WGS sequence"/>
</dbReference>
<evidence type="ECO:0000313" key="4">
    <source>
        <dbReference type="Proteomes" id="UP001529256"/>
    </source>
</evidence>